<proteinExistence type="predicted"/>
<reference evidence="2" key="1">
    <citation type="submission" date="2022-10" db="EMBL/GenBank/DDBJ databases">
        <title>Culturing micro-colonial fungi from biological soil crusts in the Mojave desert and describing Neophaeococcomyces mojavensis, and introducing the new genera and species Taxawa tesnikishii.</title>
        <authorList>
            <person name="Kurbessoian T."/>
            <person name="Stajich J.E."/>
        </authorList>
    </citation>
    <scope>NUCLEOTIDE SEQUENCE</scope>
    <source>
        <strain evidence="2">TK_41</strain>
    </source>
</reference>
<protein>
    <submittedName>
        <fullName evidence="2">Uncharacterized protein</fullName>
    </submittedName>
</protein>
<feature type="compositionally biased region" description="Acidic residues" evidence="1">
    <location>
        <begin position="1"/>
        <end position="11"/>
    </location>
</feature>
<sequence>MSYNNDYDEYNQDPIVYTDDWFDDDRGRDSIRPRRSDVDEQDKSRLESTPGGRNPRPYDTAGWRGSREYFDELFTEMPTQEEKFDTWDDQWGTIAHARKAEAQEARDRADKVRDDRARERAREERDRAEFRTLLQYSKSERYQARPQQRQQAIGTRAQAQSLREANINATTRGHLAEAEEQYEAPTYAKILAGTAYQSQSAQTTEVEDEPVAEPETRRRPRGRRQRWIPITRGS</sequence>
<dbReference type="AlphaFoldDB" id="A0AA38XPD4"/>
<name>A0AA38XPD4_9EURO</name>
<dbReference type="EMBL" id="JAPDRK010000001">
    <property type="protein sequence ID" value="KAJ9617164.1"/>
    <property type="molecule type" value="Genomic_DNA"/>
</dbReference>
<evidence type="ECO:0000256" key="1">
    <source>
        <dbReference type="SAM" id="MobiDB-lite"/>
    </source>
</evidence>
<feature type="compositionally biased region" description="Basic and acidic residues" evidence="1">
    <location>
        <begin position="24"/>
        <end position="46"/>
    </location>
</feature>
<dbReference type="Proteomes" id="UP001172673">
    <property type="component" value="Unassembled WGS sequence"/>
</dbReference>
<keyword evidence="3" id="KW-1185">Reference proteome</keyword>
<feature type="compositionally biased region" description="Polar residues" evidence="1">
    <location>
        <begin position="195"/>
        <end position="204"/>
    </location>
</feature>
<evidence type="ECO:0000313" key="2">
    <source>
        <dbReference type="EMBL" id="KAJ9617164.1"/>
    </source>
</evidence>
<evidence type="ECO:0000313" key="3">
    <source>
        <dbReference type="Proteomes" id="UP001172673"/>
    </source>
</evidence>
<feature type="region of interest" description="Disordered" evidence="1">
    <location>
        <begin position="195"/>
        <end position="234"/>
    </location>
</feature>
<feature type="region of interest" description="Disordered" evidence="1">
    <location>
        <begin position="98"/>
        <end position="159"/>
    </location>
</feature>
<accession>A0AA38XPD4</accession>
<feature type="compositionally biased region" description="Basic and acidic residues" evidence="1">
    <location>
        <begin position="98"/>
        <end position="130"/>
    </location>
</feature>
<organism evidence="2 3">
    <name type="scientific">Cladophialophora chaetospira</name>
    <dbReference type="NCBI Taxonomy" id="386627"/>
    <lineage>
        <taxon>Eukaryota</taxon>
        <taxon>Fungi</taxon>
        <taxon>Dikarya</taxon>
        <taxon>Ascomycota</taxon>
        <taxon>Pezizomycotina</taxon>
        <taxon>Eurotiomycetes</taxon>
        <taxon>Chaetothyriomycetidae</taxon>
        <taxon>Chaetothyriales</taxon>
        <taxon>Herpotrichiellaceae</taxon>
        <taxon>Cladophialophora</taxon>
    </lineage>
</organism>
<comment type="caution">
    <text evidence="2">The sequence shown here is derived from an EMBL/GenBank/DDBJ whole genome shotgun (WGS) entry which is preliminary data.</text>
</comment>
<feature type="region of interest" description="Disordered" evidence="1">
    <location>
        <begin position="1"/>
        <end position="64"/>
    </location>
</feature>
<gene>
    <name evidence="2" type="ORF">H2200_000885</name>
</gene>